<evidence type="ECO:0000256" key="1">
    <source>
        <dbReference type="ARBA" id="ARBA00004477"/>
    </source>
</evidence>
<dbReference type="EC" id="2.3.1.-" evidence="11"/>
<dbReference type="GO" id="GO:0005789">
    <property type="term" value="C:endoplasmic reticulum membrane"/>
    <property type="evidence" value="ECO:0000318"/>
    <property type="project" value="GO_Central"/>
</dbReference>
<keyword evidence="4 11" id="KW-0808">Transferase</keyword>
<evidence type="ECO:0000256" key="3">
    <source>
        <dbReference type="ARBA" id="ARBA00022516"/>
    </source>
</evidence>
<dbReference type="GeneID" id="578884"/>
<evidence type="ECO:0000256" key="4">
    <source>
        <dbReference type="ARBA" id="ARBA00022679"/>
    </source>
</evidence>
<dbReference type="KEGG" id="spu:578884"/>
<sequence length="336" mass="38631">MGLELAPLRIPLHRRLETFAVFQWWFCFMFQGLLSILVSAYILFFTSYYWIILLLIAWIYYDRHTPVRGGRPSNWIRRWRIWVHMRNYFPINLIKTADLDPKNNYMMGSHPHGVMSMGSVVSFGSEACGFSEKFPGMRPALLTLGGWFYFPLVRDYVMSSGMCDCSRESIDYLLGENGKGNAVVLVVGGAIESLEAHPHAYKLYLNRRRGFIAKAMEHGAHLVPVYSFGETEIYEQISNPEGSFLRRFQGMLTKLIGFAPPLYHGRGIFNYSVGFLPYRKNINTIVGEPIPVEKNPNPTSEEIQALQQKYKDALIKLFEDNKAKYGVEADRRLSII</sequence>
<evidence type="ECO:0000256" key="11">
    <source>
        <dbReference type="RuleBase" id="RU367023"/>
    </source>
</evidence>
<keyword evidence="9 11" id="KW-0472">Membrane</keyword>
<keyword evidence="3" id="KW-0444">Lipid biosynthesis</keyword>
<evidence type="ECO:0000256" key="10">
    <source>
        <dbReference type="ARBA" id="ARBA00023315"/>
    </source>
</evidence>
<proteinExistence type="inferred from homology"/>
<dbReference type="PANTHER" id="PTHR12317">
    <property type="entry name" value="DIACYLGLYCEROL O-ACYLTRANSFERASE"/>
    <property type="match status" value="1"/>
</dbReference>
<feature type="transmembrane region" description="Helical" evidence="11">
    <location>
        <begin position="16"/>
        <end position="34"/>
    </location>
</feature>
<evidence type="ECO:0000256" key="9">
    <source>
        <dbReference type="ARBA" id="ARBA00023136"/>
    </source>
</evidence>
<protein>
    <recommendedName>
        <fullName evidence="11">Acyltransferase</fullName>
        <ecNumber evidence="11">2.3.1.-</ecNumber>
    </recommendedName>
</protein>
<organism evidence="12 13">
    <name type="scientific">Strongylocentrotus purpuratus</name>
    <name type="common">Purple sea urchin</name>
    <dbReference type="NCBI Taxonomy" id="7668"/>
    <lineage>
        <taxon>Eukaryota</taxon>
        <taxon>Metazoa</taxon>
        <taxon>Echinodermata</taxon>
        <taxon>Eleutherozoa</taxon>
        <taxon>Echinozoa</taxon>
        <taxon>Echinoidea</taxon>
        <taxon>Euechinoidea</taxon>
        <taxon>Echinacea</taxon>
        <taxon>Camarodonta</taxon>
        <taxon>Echinidea</taxon>
        <taxon>Strongylocentrotidae</taxon>
        <taxon>Strongylocentrotus</taxon>
    </lineage>
</organism>
<keyword evidence="7 11" id="KW-1133">Transmembrane helix</keyword>
<reference evidence="13" key="1">
    <citation type="submission" date="2015-02" db="EMBL/GenBank/DDBJ databases">
        <title>Genome sequencing for Strongylocentrotus purpuratus.</title>
        <authorList>
            <person name="Murali S."/>
            <person name="Liu Y."/>
            <person name="Vee V."/>
            <person name="English A."/>
            <person name="Wang M."/>
            <person name="Skinner E."/>
            <person name="Han Y."/>
            <person name="Muzny D.M."/>
            <person name="Worley K.C."/>
            <person name="Gibbs R.A."/>
        </authorList>
    </citation>
    <scope>NUCLEOTIDE SEQUENCE</scope>
</reference>
<evidence type="ECO:0000256" key="8">
    <source>
        <dbReference type="ARBA" id="ARBA00023098"/>
    </source>
</evidence>
<dbReference type="Pfam" id="PF03982">
    <property type="entry name" value="DAGAT"/>
    <property type="match status" value="1"/>
</dbReference>
<dbReference type="RefSeq" id="XP_030837558.1">
    <property type="nucleotide sequence ID" value="XM_030981698.1"/>
</dbReference>
<keyword evidence="13" id="KW-1185">Reference proteome</keyword>
<evidence type="ECO:0000256" key="5">
    <source>
        <dbReference type="ARBA" id="ARBA00022692"/>
    </source>
</evidence>
<evidence type="ECO:0000256" key="7">
    <source>
        <dbReference type="ARBA" id="ARBA00022989"/>
    </source>
</evidence>
<evidence type="ECO:0000313" key="12">
    <source>
        <dbReference type="EnsemblMetazoa" id="XP_030837558"/>
    </source>
</evidence>
<dbReference type="PANTHER" id="PTHR12317:SF79">
    <property type="entry name" value="ACYLTRANSFERASE"/>
    <property type="match status" value="1"/>
</dbReference>
<evidence type="ECO:0000256" key="6">
    <source>
        <dbReference type="ARBA" id="ARBA00022824"/>
    </source>
</evidence>
<comment type="subcellular location">
    <subcellularLocation>
        <location evidence="1 11">Endoplasmic reticulum membrane</location>
        <topology evidence="1 11">Multi-pass membrane protein</topology>
    </subcellularLocation>
</comment>
<dbReference type="EnsemblMetazoa" id="XM_030981698">
    <property type="protein sequence ID" value="XP_030837558"/>
    <property type="gene ID" value="LOC578884"/>
</dbReference>
<keyword evidence="5 11" id="KW-0812">Transmembrane</keyword>
<dbReference type="CDD" id="cd07987">
    <property type="entry name" value="LPLAT_MGAT-like"/>
    <property type="match status" value="1"/>
</dbReference>
<reference evidence="12" key="2">
    <citation type="submission" date="2021-01" db="UniProtKB">
        <authorList>
            <consortium name="EnsemblMetazoa"/>
        </authorList>
    </citation>
    <scope>IDENTIFICATION</scope>
</reference>
<dbReference type="AlphaFoldDB" id="A0A7M7NLL6"/>
<dbReference type="InterPro" id="IPR007130">
    <property type="entry name" value="DAGAT"/>
</dbReference>
<feature type="transmembrane region" description="Helical" evidence="11">
    <location>
        <begin position="40"/>
        <end position="61"/>
    </location>
</feature>
<dbReference type="InParanoid" id="A0A7M7NLL6"/>
<dbReference type="GO" id="GO:0004144">
    <property type="term" value="F:diacylglycerol O-acyltransferase activity"/>
    <property type="evidence" value="ECO:0000318"/>
    <property type="project" value="GO_Central"/>
</dbReference>
<evidence type="ECO:0000313" key="13">
    <source>
        <dbReference type="Proteomes" id="UP000007110"/>
    </source>
</evidence>
<dbReference type="GO" id="GO:0019432">
    <property type="term" value="P:triglyceride biosynthetic process"/>
    <property type="evidence" value="ECO:0000318"/>
    <property type="project" value="GO_Central"/>
</dbReference>
<dbReference type="Proteomes" id="UP000007110">
    <property type="component" value="Unassembled WGS sequence"/>
</dbReference>
<keyword evidence="10" id="KW-0012">Acyltransferase</keyword>
<keyword evidence="8" id="KW-0443">Lipid metabolism</keyword>
<keyword evidence="6 11" id="KW-0256">Endoplasmic reticulum</keyword>
<comment type="similarity">
    <text evidence="2 11">Belongs to the diacylglycerol acyltransferase family.</text>
</comment>
<accession>A0A7M7NLL6</accession>
<dbReference type="OrthoDB" id="264532at2759"/>
<name>A0A7M7NLL6_STRPU</name>
<dbReference type="FunCoup" id="A0A7M7NLL6">
    <property type="interactions" value="1292"/>
</dbReference>
<evidence type="ECO:0000256" key="2">
    <source>
        <dbReference type="ARBA" id="ARBA00005420"/>
    </source>
</evidence>
<dbReference type="OMA" id="RSQWMRR"/>